<dbReference type="GeneID" id="84210503"/>
<proteinExistence type="predicted"/>
<dbReference type="SUPFAM" id="SSF160631">
    <property type="entry name" value="SMI1/KNR4-like"/>
    <property type="match status" value="1"/>
</dbReference>
<dbReference type="EMBL" id="APPN01000073">
    <property type="protein sequence ID" value="ENV32710.1"/>
    <property type="molecule type" value="Genomic_DNA"/>
</dbReference>
<dbReference type="PATRIC" id="fig|1120926.3.peg.3128"/>
<reference evidence="2 3" key="1">
    <citation type="submission" date="2013-02" db="EMBL/GenBank/DDBJ databases">
        <title>The Genome Sequence of Acinetobacter gerneri CIP 107464.</title>
        <authorList>
            <consortium name="The Broad Institute Genome Sequencing Platform"/>
            <consortium name="The Broad Institute Genome Sequencing Center for Infectious Disease"/>
            <person name="Cerqueira G."/>
            <person name="Feldgarden M."/>
            <person name="Courvalin P."/>
            <person name="Perichon B."/>
            <person name="Grillot-Courvalin C."/>
            <person name="Clermont D."/>
            <person name="Rocha E."/>
            <person name="Yoon E.-J."/>
            <person name="Nemec A."/>
            <person name="Walker B."/>
            <person name="Young S.K."/>
            <person name="Zeng Q."/>
            <person name="Gargeya S."/>
            <person name="Fitzgerald M."/>
            <person name="Haas B."/>
            <person name="Abouelleil A."/>
            <person name="Alvarado L."/>
            <person name="Arachchi H.M."/>
            <person name="Berlin A.M."/>
            <person name="Chapman S.B."/>
            <person name="Dewar J."/>
            <person name="Goldberg J."/>
            <person name="Griggs A."/>
            <person name="Gujja S."/>
            <person name="Hansen M."/>
            <person name="Howarth C."/>
            <person name="Imamovic A."/>
            <person name="Larimer J."/>
            <person name="McCowan C."/>
            <person name="Murphy C."/>
            <person name="Neiman D."/>
            <person name="Pearson M."/>
            <person name="Priest M."/>
            <person name="Roberts A."/>
            <person name="Saif S."/>
            <person name="Shea T."/>
            <person name="Sisk P."/>
            <person name="Sykes S."/>
            <person name="Wortman J."/>
            <person name="Nusbaum C."/>
            <person name="Birren B."/>
        </authorList>
    </citation>
    <scope>NUCLEOTIDE SEQUENCE [LARGE SCALE GENOMIC DNA]</scope>
    <source>
        <strain evidence="2 3">CIP 107464</strain>
    </source>
</reference>
<protein>
    <recommendedName>
        <fullName evidence="1">Knr4/Smi1-like domain-containing protein</fullName>
    </recommendedName>
</protein>
<dbReference type="STRING" id="202952.GCA_000747725_01048"/>
<comment type="caution">
    <text evidence="2">The sequence shown here is derived from an EMBL/GenBank/DDBJ whole genome shotgun (WGS) entry which is preliminary data.</text>
</comment>
<organism evidence="2 3">
    <name type="scientific">Acinetobacter gerneri DSM 14967 = CIP 107464 = MTCC 9824</name>
    <dbReference type="NCBI Taxonomy" id="1120926"/>
    <lineage>
        <taxon>Bacteria</taxon>
        <taxon>Pseudomonadati</taxon>
        <taxon>Pseudomonadota</taxon>
        <taxon>Gammaproteobacteria</taxon>
        <taxon>Moraxellales</taxon>
        <taxon>Moraxellaceae</taxon>
        <taxon>Acinetobacter</taxon>
    </lineage>
</organism>
<feature type="domain" description="Knr4/Smi1-like" evidence="1">
    <location>
        <begin position="3"/>
        <end position="121"/>
    </location>
</feature>
<dbReference type="InterPro" id="IPR037883">
    <property type="entry name" value="Knr4/Smi1-like_sf"/>
</dbReference>
<evidence type="ECO:0000313" key="2">
    <source>
        <dbReference type="EMBL" id="ENV32710.1"/>
    </source>
</evidence>
<dbReference type="Pfam" id="PF09346">
    <property type="entry name" value="SMI1_KNR4"/>
    <property type="match status" value="1"/>
</dbReference>
<dbReference type="AlphaFoldDB" id="N8ZMI0"/>
<dbReference type="Gene3D" id="3.40.1580.10">
    <property type="entry name" value="SMI1/KNR4-like"/>
    <property type="match status" value="1"/>
</dbReference>
<gene>
    <name evidence="2" type="ORF">F960_03217</name>
</gene>
<dbReference type="Proteomes" id="UP000013117">
    <property type="component" value="Unassembled WGS sequence"/>
</dbReference>
<sequence length="130" mass="15838">MLNIEKLEKDSNILFFNEYKELLSEFKLYMEIEKGDILYELYSLDKLFSKIENNLKYYQYLILWESVGNNKENEEYTKTFVFGSSSDGKRLYYDLNDMSIWEYWMDDKSKVKLFNSFGDFFTHSKIIDHE</sequence>
<name>N8ZMI0_9GAMM</name>
<evidence type="ECO:0000259" key="1">
    <source>
        <dbReference type="Pfam" id="PF09346"/>
    </source>
</evidence>
<dbReference type="HOGENOM" id="CLU_136253_0_0_6"/>
<evidence type="ECO:0000313" key="3">
    <source>
        <dbReference type="Proteomes" id="UP000013117"/>
    </source>
</evidence>
<dbReference type="eggNOG" id="ENOG503427T">
    <property type="taxonomic scope" value="Bacteria"/>
</dbReference>
<dbReference type="RefSeq" id="WP_004866570.1">
    <property type="nucleotide sequence ID" value="NZ_ASYY01000084.1"/>
</dbReference>
<dbReference type="OrthoDB" id="1149488at2"/>
<keyword evidence="3" id="KW-1185">Reference proteome</keyword>
<accession>N8ZMI0</accession>
<dbReference type="InterPro" id="IPR018958">
    <property type="entry name" value="Knr4/Smi1-like_dom"/>
</dbReference>